<name>A0A1P8WA31_9PLAN</name>
<keyword evidence="2" id="KW-1185">Reference proteome</keyword>
<dbReference type="KEGG" id="fmr:Fuma_00509"/>
<evidence type="ECO:0000313" key="1">
    <source>
        <dbReference type="EMBL" id="APZ90925.1"/>
    </source>
</evidence>
<organism evidence="1 2">
    <name type="scientific">Fuerstiella marisgermanici</name>
    <dbReference type="NCBI Taxonomy" id="1891926"/>
    <lineage>
        <taxon>Bacteria</taxon>
        <taxon>Pseudomonadati</taxon>
        <taxon>Planctomycetota</taxon>
        <taxon>Planctomycetia</taxon>
        <taxon>Planctomycetales</taxon>
        <taxon>Planctomycetaceae</taxon>
        <taxon>Fuerstiella</taxon>
    </lineage>
</organism>
<dbReference type="AlphaFoldDB" id="A0A1P8WA31"/>
<protein>
    <submittedName>
        <fullName evidence="1">Uncharacterized protein</fullName>
    </submittedName>
</protein>
<dbReference type="EMBL" id="CP017641">
    <property type="protein sequence ID" value="APZ90925.1"/>
    <property type="molecule type" value="Genomic_DNA"/>
</dbReference>
<evidence type="ECO:0000313" key="2">
    <source>
        <dbReference type="Proteomes" id="UP000187735"/>
    </source>
</evidence>
<sequence length="83" mass="9397">MLSDESQRIAAEAKQLYDEQLRERLELSDHGKFVCIEPKSGEYFLGNTFDDAVNQAIDAHPDRLTHTLRIGHSAALHIGVMFQ</sequence>
<dbReference type="Proteomes" id="UP000187735">
    <property type="component" value="Chromosome"/>
</dbReference>
<gene>
    <name evidence="1" type="ORF">Fuma_00509</name>
</gene>
<accession>A0A1P8WA31</accession>
<proteinExistence type="predicted"/>
<reference evidence="1 2" key="1">
    <citation type="journal article" date="2016" name="Front. Microbiol.">
        <title>Fuerstia marisgermanicae gen. nov., sp. nov., an Unusual Member of the Phylum Planctomycetes from the German Wadden Sea.</title>
        <authorList>
            <person name="Kohn T."/>
            <person name="Heuer A."/>
            <person name="Jogler M."/>
            <person name="Vollmers J."/>
            <person name="Boedeker C."/>
            <person name="Bunk B."/>
            <person name="Rast P."/>
            <person name="Borchert D."/>
            <person name="Glockner I."/>
            <person name="Freese H.M."/>
            <person name="Klenk H.P."/>
            <person name="Overmann J."/>
            <person name="Kaster A.K."/>
            <person name="Rohde M."/>
            <person name="Wiegand S."/>
            <person name="Jogler C."/>
        </authorList>
    </citation>
    <scope>NUCLEOTIDE SEQUENCE [LARGE SCALE GENOMIC DNA]</scope>
    <source>
        <strain evidence="1 2">NH11</strain>
    </source>
</reference>
<dbReference type="RefSeq" id="WP_077022752.1">
    <property type="nucleotide sequence ID" value="NZ_CP017641.1"/>
</dbReference>
<dbReference type="STRING" id="1891926.Fuma_00509"/>
<dbReference type="OrthoDB" id="284592at2"/>